<dbReference type="Proteomes" id="UP000594603">
    <property type="component" value="Chromosome"/>
</dbReference>
<protein>
    <submittedName>
        <fullName evidence="1">Phenylalanine--tRNA ligase subunit alpha</fullName>
        <ecNumber evidence="1">6.1.1.20</ecNumber>
    </submittedName>
</protein>
<keyword evidence="2" id="KW-1185">Reference proteome</keyword>
<reference evidence="1" key="1">
    <citation type="submission" date="2020-04" db="EMBL/GenBank/DDBJ databases">
        <title>A novel bacterium ('Candidatus Sarcina troglodytae' sp. nov.) linked to a protracted, uniformly lethal epizootic among sanctuary western chimpanzees (Pan troglodytes verus) in Sierra Leone.</title>
        <authorList>
            <person name="Owens L.A."/>
            <person name="Colitti B."/>
            <person name="Hirji I."/>
            <person name="Pizaro A."/>
            <person name="Jaffe J.E."/>
            <person name="Moittie S."/>
            <person name="Bishop-Lilly K.A."/>
            <person name="Estrella L.A."/>
            <person name="Voegtly L.J."/>
            <person name="Kuhn J.H."/>
            <person name="Suen G."/>
            <person name="Deblois C.L."/>
            <person name="Dunn C."/>
            <person name="Juan-Salles C."/>
            <person name="Goldberg T.L."/>
        </authorList>
    </citation>
    <scope>NUCLEOTIDE SEQUENCE</scope>
    <source>
        <strain evidence="1">JB2</strain>
    </source>
</reference>
<dbReference type="EMBL" id="CP051754">
    <property type="protein sequence ID" value="QPJ85824.1"/>
    <property type="molecule type" value="Genomic_DNA"/>
</dbReference>
<dbReference type="EC" id="6.1.1.20" evidence="1"/>
<proteinExistence type="predicted"/>
<evidence type="ECO:0000313" key="2">
    <source>
        <dbReference type="Proteomes" id="UP000594603"/>
    </source>
</evidence>
<organism evidence="1 2">
    <name type="scientific">Candidatus Sarcina troglodytae</name>
    <dbReference type="NCBI Taxonomy" id="2726954"/>
    <lineage>
        <taxon>Bacteria</taxon>
        <taxon>Bacillati</taxon>
        <taxon>Bacillota</taxon>
        <taxon>Clostridia</taxon>
        <taxon>Eubacteriales</taxon>
        <taxon>Clostridiaceae</taxon>
        <taxon>Sarcina</taxon>
    </lineage>
</organism>
<keyword evidence="1" id="KW-0436">Ligase</keyword>
<name>A0ACD1BEE9_9CLOT</name>
<accession>A0ACD1BEE9</accession>
<gene>
    <name evidence="1" type="primary">pheS</name>
    <name evidence="1" type="ORF">HH195_07735</name>
</gene>
<evidence type="ECO:0000313" key="1">
    <source>
        <dbReference type="EMBL" id="QPJ85824.1"/>
    </source>
</evidence>
<sequence>MQEQLKNIENIALEELKLAKDSTTVENIRVKYLGKKGELTTILRSMGGLSKEERPIMGKLVNEVKATLEAKLEEVLTQIKIKEKNEKLAHEVIDISIPGTKNLVGKRHPLELTLDSMKEIFVSMGFTIEEGPEVEKDYYNFEALNIPKNHPARSEQDTFYINDNIVLRTQTSPVQARVMEKQEPPIKMISPGKVFRSDAVDATHSPIFYQMEGLVIDKGITFADLKGTLELFAKKMFGDKVKTKFRPHHFPFTEPSAEMDATCFVCNGKGCRVCKGEGWIEILGCGMVHPDVLRNCGIDPEVYSGFAFGFGVDRMVMLKYGIDDIRLLYESDMRFLNQF</sequence>